<name>A0A835KR45_9POAL</name>
<organism evidence="3 4">
    <name type="scientific">Digitaria exilis</name>
    <dbReference type="NCBI Taxonomy" id="1010633"/>
    <lineage>
        <taxon>Eukaryota</taxon>
        <taxon>Viridiplantae</taxon>
        <taxon>Streptophyta</taxon>
        <taxon>Embryophyta</taxon>
        <taxon>Tracheophyta</taxon>
        <taxon>Spermatophyta</taxon>
        <taxon>Magnoliopsida</taxon>
        <taxon>Liliopsida</taxon>
        <taxon>Poales</taxon>
        <taxon>Poaceae</taxon>
        <taxon>PACMAD clade</taxon>
        <taxon>Panicoideae</taxon>
        <taxon>Panicodae</taxon>
        <taxon>Paniceae</taxon>
        <taxon>Anthephorinae</taxon>
        <taxon>Digitaria</taxon>
    </lineage>
</organism>
<evidence type="ECO:0000313" key="4">
    <source>
        <dbReference type="Proteomes" id="UP000636709"/>
    </source>
</evidence>
<dbReference type="InterPro" id="IPR055414">
    <property type="entry name" value="LRR_R13L4/SHOC2-like"/>
</dbReference>
<gene>
    <name evidence="3" type="ORF">HU200_005915</name>
</gene>
<dbReference type="EMBL" id="JACEFO010000414">
    <property type="protein sequence ID" value="KAF8772323.1"/>
    <property type="molecule type" value="Genomic_DNA"/>
</dbReference>
<keyword evidence="4" id="KW-1185">Reference proteome</keyword>
<dbReference type="AlphaFoldDB" id="A0A835KR45"/>
<reference evidence="3" key="1">
    <citation type="submission" date="2020-07" db="EMBL/GenBank/DDBJ databases">
        <title>Genome sequence and genetic diversity analysis of an under-domesticated orphan crop, white fonio (Digitaria exilis).</title>
        <authorList>
            <person name="Bennetzen J.L."/>
            <person name="Chen S."/>
            <person name="Ma X."/>
            <person name="Wang X."/>
            <person name="Yssel A.E.J."/>
            <person name="Chaluvadi S.R."/>
            <person name="Johnson M."/>
            <person name="Gangashetty P."/>
            <person name="Hamidou F."/>
            <person name="Sanogo M.D."/>
            <person name="Zwaenepoel A."/>
            <person name="Wallace J."/>
            <person name="Van De Peer Y."/>
            <person name="Van Deynze A."/>
        </authorList>
    </citation>
    <scope>NUCLEOTIDE SEQUENCE</scope>
    <source>
        <tissue evidence="3">Leaves</tissue>
    </source>
</reference>
<protein>
    <recommendedName>
        <fullName evidence="2">Disease resistance R13L4/SHOC-2-like LRR domain-containing protein</fullName>
    </recommendedName>
</protein>
<dbReference type="Pfam" id="PF23598">
    <property type="entry name" value="LRR_14"/>
    <property type="match status" value="1"/>
</dbReference>
<sequence>MILEYIVSKSSEENFITVVGGHWLTPTPSNKVRRLSLHNSNPEDVKYKIENMNLSHVRSLTVFENLHHLPSYSFKSVILQVLDLEGCKNLNSNQQDKIYKMFQLKYLSLRNTTLDIRETNVTELPSSIGRLQKMVHLLGGNKSTHLALKFTEEIAKMTGLQTLTGIEIEISRDSTPDLGSMHNLTKLKKLSIYNLRVLHANNNKYDELLPAIEYLSGYSLKSLAIDDGFTGFINSMDDLSSPPKYLLSLDLSGKLLHVLKWIKELETLEKLTLSLTSLRTDGLQVLSKLSKLFSLTFSINAKGQDSHIAEILQKNTTDSGGKIFVPFGGFASLKQLRLSAPVTPLLSFLEGAMPELQRLELQFRLSEGVYGLEYLESLQQVHLRVSEKASEATKVKVSDIRSSVSMHQKKPTMVADEYYE</sequence>
<dbReference type="SUPFAM" id="SSF52058">
    <property type="entry name" value="L domain-like"/>
    <property type="match status" value="1"/>
</dbReference>
<proteinExistence type="predicted"/>
<dbReference type="OrthoDB" id="6161812at2759"/>
<dbReference type="Proteomes" id="UP000636709">
    <property type="component" value="Unassembled WGS sequence"/>
</dbReference>
<evidence type="ECO:0000256" key="1">
    <source>
        <dbReference type="ARBA" id="ARBA00022737"/>
    </source>
</evidence>
<evidence type="ECO:0000259" key="2">
    <source>
        <dbReference type="Pfam" id="PF23598"/>
    </source>
</evidence>
<comment type="caution">
    <text evidence="3">The sequence shown here is derived from an EMBL/GenBank/DDBJ whole genome shotgun (WGS) entry which is preliminary data.</text>
</comment>
<dbReference type="PANTHER" id="PTHR47186:SF57">
    <property type="entry name" value="OS02G0478300 PROTEIN"/>
    <property type="match status" value="1"/>
</dbReference>
<keyword evidence="1" id="KW-0677">Repeat</keyword>
<dbReference type="InterPro" id="IPR032675">
    <property type="entry name" value="LRR_dom_sf"/>
</dbReference>
<evidence type="ECO:0000313" key="3">
    <source>
        <dbReference type="EMBL" id="KAF8772323.1"/>
    </source>
</evidence>
<dbReference type="PANTHER" id="PTHR47186">
    <property type="entry name" value="LEUCINE-RICH REPEAT-CONTAINING PROTEIN 57"/>
    <property type="match status" value="1"/>
</dbReference>
<dbReference type="Gene3D" id="3.80.10.10">
    <property type="entry name" value="Ribonuclease Inhibitor"/>
    <property type="match status" value="2"/>
</dbReference>
<accession>A0A835KR45</accession>
<feature type="domain" description="Disease resistance R13L4/SHOC-2-like LRR" evidence="2">
    <location>
        <begin position="56"/>
        <end position="413"/>
    </location>
</feature>